<gene>
    <name evidence="1" type="ORF">F5148DRAFT_423388</name>
</gene>
<proteinExistence type="predicted"/>
<sequence length="886" mass="99516">MVSSPRVALRLIAFLQNMRLGSVRLRGALKSFILRCLLFFSRVLRNMRNTWALYFQTRLIDRKKTTGDTGGHSSGTLPKQEVYSVVCASRAFEGVGEAGQTHTISRSGDAEEPIPLGTDIGRPPSVLSFSYPPSLQDSPQRSDNPLLTGNAYSSSSSLRAESPVSTMELTISIDRNRSSTPLPYTHTRATLGQFTGVYSHTRSQPPSPSLLRRLFPRSNTLAEPGIDIPTRPPTIQESQASPLVSNRSSLDIAIQSPSRSTTLESQAPYRPRSRLSSLRGQSQTRPARHNTPSADSVSSSVNSPTSRGHSPSLREAHRNTLTHHSREIIQGGHLTPRPPSIRETPEPLLAFPESSISRVSIPISNASVAQPAGQARREMRLMHSEQVSRYVKRGDVQRVESRFQLAAMQVVLRHPKEGQLSEDWVPITHPGGALYFYHKSLRIFTDVYLYNPDLKEEVHAFAKELEKDLQKISKRIPFPTSDYDLVLDILETNDNETIWAYYYVDHTKQTLFWLEPYNMRDLLKPIPGVNEPGHVKHRLESLYWVHWSLYPIGYEGRQFPENASKELMGILLSSSIDSLTSKVSTAPYSVADMQTMRDIIKEAKELDTEKENAYAISSIGKEAHWSRCNVRKCSKPLSLARLLSMCAHWRFVHFHGQKTSRQDRYKTIYTDGSRKPTIFIKLVSLTLFFTPDVHLRELKKVWADELIIEEVWTKFMQKLVSEWEEFVLYSTVILAANVAFLAIQGVVVVPSPDTGWIRASSAQIASSISLMLSIGSIIVGLLLIRRNRTMATQSAGKASKYLNGMRKPFVYLEPLAVIFSLTYALLMWSVCVFFVALLLFSLQDMTTKIRVSVGSVAAVVTVFIICSIANSWDSGEPAIEDYFPEN</sequence>
<evidence type="ECO:0000313" key="2">
    <source>
        <dbReference type="Proteomes" id="UP001207468"/>
    </source>
</evidence>
<keyword evidence="2" id="KW-1185">Reference proteome</keyword>
<reference evidence="1" key="1">
    <citation type="submission" date="2021-03" db="EMBL/GenBank/DDBJ databases">
        <title>Evolutionary priming and transition to the ectomycorrhizal habit in an iconic lineage of mushroom-forming fungi: is preadaptation a requirement?</title>
        <authorList>
            <consortium name="DOE Joint Genome Institute"/>
            <person name="Looney B.P."/>
            <person name="Miyauchi S."/>
            <person name="Morin E."/>
            <person name="Drula E."/>
            <person name="Courty P.E."/>
            <person name="Chicoki N."/>
            <person name="Fauchery L."/>
            <person name="Kohler A."/>
            <person name="Kuo A."/>
            <person name="LaButti K."/>
            <person name="Pangilinan J."/>
            <person name="Lipzen A."/>
            <person name="Riley R."/>
            <person name="Andreopoulos W."/>
            <person name="He G."/>
            <person name="Johnson J."/>
            <person name="Barry K.W."/>
            <person name="Grigoriev I.V."/>
            <person name="Nagy L."/>
            <person name="Hibbett D."/>
            <person name="Henrissat B."/>
            <person name="Matheny P.B."/>
            <person name="Labbe J."/>
            <person name="Martin A.F."/>
        </authorList>
    </citation>
    <scope>NUCLEOTIDE SEQUENCE</scope>
    <source>
        <strain evidence="1">BPL698</strain>
    </source>
</reference>
<evidence type="ECO:0000313" key="1">
    <source>
        <dbReference type="EMBL" id="KAI9511124.1"/>
    </source>
</evidence>
<organism evidence="1 2">
    <name type="scientific">Russula earlei</name>
    <dbReference type="NCBI Taxonomy" id="71964"/>
    <lineage>
        <taxon>Eukaryota</taxon>
        <taxon>Fungi</taxon>
        <taxon>Dikarya</taxon>
        <taxon>Basidiomycota</taxon>
        <taxon>Agaricomycotina</taxon>
        <taxon>Agaricomycetes</taxon>
        <taxon>Russulales</taxon>
        <taxon>Russulaceae</taxon>
        <taxon>Russula</taxon>
    </lineage>
</organism>
<protein>
    <submittedName>
        <fullName evidence="1">Uncharacterized protein</fullName>
    </submittedName>
</protein>
<dbReference type="Proteomes" id="UP001207468">
    <property type="component" value="Unassembled WGS sequence"/>
</dbReference>
<comment type="caution">
    <text evidence="1">The sequence shown here is derived from an EMBL/GenBank/DDBJ whole genome shotgun (WGS) entry which is preliminary data.</text>
</comment>
<name>A0ACC0UJ91_9AGAM</name>
<accession>A0ACC0UJ91</accession>
<dbReference type="EMBL" id="JAGFNK010000027">
    <property type="protein sequence ID" value="KAI9511124.1"/>
    <property type="molecule type" value="Genomic_DNA"/>
</dbReference>